<protein>
    <recommendedName>
        <fullName evidence="2">Type II toxin-antitoxin system PemK/MazF family toxin</fullName>
    </recommendedName>
</protein>
<evidence type="ECO:0008006" key="2">
    <source>
        <dbReference type="Google" id="ProtNLM"/>
    </source>
</evidence>
<dbReference type="InterPro" id="IPR003477">
    <property type="entry name" value="PemK-like"/>
</dbReference>
<dbReference type="Pfam" id="PF02452">
    <property type="entry name" value="PemK_toxin"/>
    <property type="match status" value="1"/>
</dbReference>
<sequence>MTKYKIVLIPFPFDDLSGKKVRPAVCLTEPIGRYRHVVLAFITSKIPKKLLKTDIVIASGEEDFGLSGLRVSSTLRLHRMMTVSVDIVQRELGRLPETKQKITQSKLKELFGLKRRKP</sequence>
<reference evidence="1" key="1">
    <citation type="submission" date="2019-01" db="EMBL/GenBank/DDBJ databases">
        <authorList>
            <consortium name="Genoscope - CEA"/>
            <person name="William W."/>
        </authorList>
    </citation>
    <scope>NUCLEOTIDE SEQUENCE</scope>
    <source>
        <strain evidence="1">CR-1</strain>
    </source>
</reference>
<evidence type="ECO:0000313" key="1">
    <source>
        <dbReference type="EMBL" id="VEN74392.1"/>
    </source>
</evidence>
<name>A0A484HGP0_9BACT</name>
<accession>A0A484HGP0</accession>
<dbReference type="InterPro" id="IPR011067">
    <property type="entry name" value="Plasmid_toxin/cell-grow_inhib"/>
</dbReference>
<dbReference type="SUPFAM" id="SSF50118">
    <property type="entry name" value="Cell growth inhibitor/plasmid maintenance toxic component"/>
    <property type="match status" value="1"/>
</dbReference>
<dbReference type="AlphaFoldDB" id="A0A484HGP0"/>
<gene>
    <name evidence="1" type="ORF">EPICR_30329</name>
</gene>
<dbReference type="EMBL" id="CAACVI010000023">
    <property type="protein sequence ID" value="VEN74392.1"/>
    <property type="molecule type" value="Genomic_DNA"/>
</dbReference>
<proteinExistence type="predicted"/>
<dbReference type="GO" id="GO:0003677">
    <property type="term" value="F:DNA binding"/>
    <property type="evidence" value="ECO:0007669"/>
    <property type="project" value="InterPro"/>
</dbReference>
<organism evidence="1">
    <name type="scientific">uncultured Desulfobacteraceae bacterium</name>
    <dbReference type="NCBI Taxonomy" id="218296"/>
    <lineage>
        <taxon>Bacteria</taxon>
        <taxon>Pseudomonadati</taxon>
        <taxon>Thermodesulfobacteriota</taxon>
        <taxon>Desulfobacteria</taxon>
        <taxon>Desulfobacterales</taxon>
        <taxon>Desulfobacteraceae</taxon>
        <taxon>environmental samples</taxon>
    </lineage>
</organism>
<dbReference type="Gene3D" id="2.30.30.110">
    <property type="match status" value="1"/>
</dbReference>